<accession>A0A1Q8YK61</accession>
<dbReference type="Proteomes" id="UP000185911">
    <property type="component" value="Unassembled WGS sequence"/>
</dbReference>
<sequence length="50" mass="5647">MGFVGSERTGLNAENFGEFIIKPLLYQLNKLFFSAPTPECDPHLPEPRQP</sequence>
<reference evidence="1 2" key="1">
    <citation type="submission" date="2017-01" db="EMBL/GenBank/DDBJ databases">
        <title>Genome sequence of Rhodoferax antarcticus ANT.BR, a psychrophilic purple nonsulfur bacterium from an Antarctic microbial mat.</title>
        <authorList>
            <person name="Baker J."/>
            <person name="Riester C."/>
            <person name="Skinner B."/>
            <person name="Newell A."/>
            <person name="Swingley W."/>
            <person name="Madigan M."/>
            <person name="Jung D."/>
            <person name="Asao M."/>
            <person name="Chen M."/>
            <person name="Loughlin P."/>
            <person name="Pan H."/>
            <person name="Lin S."/>
            <person name="Li N."/>
            <person name="Shaw J."/>
            <person name="Prado M."/>
            <person name="Sherman C."/>
            <person name="Li X."/>
            <person name="Tang J."/>
            <person name="Blankenship R."/>
            <person name="Zhao T."/>
            <person name="Touchman J."/>
            <person name="Sattley M."/>
        </authorList>
    </citation>
    <scope>NUCLEOTIDE SEQUENCE [LARGE SCALE GENOMIC DNA]</scope>
    <source>
        <strain evidence="1 2">ANT.BR</strain>
    </source>
</reference>
<gene>
    <name evidence="1" type="ORF">BLL52_0607</name>
</gene>
<keyword evidence="2" id="KW-1185">Reference proteome</keyword>
<evidence type="ECO:0000313" key="2">
    <source>
        <dbReference type="Proteomes" id="UP000185911"/>
    </source>
</evidence>
<comment type="caution">
    <text evidence="1">The sequence shown here is derived from an EMBL/GenBank/DDBJ whole genome shotgun (WGS) entry which is preliminary data.</text>
</comment>
<dbReference type="EMBL" id="MSYM01000005">
    <property type="protein sequence ID" value="OLP08319.1"/>
    <property type="molecule type" value="Genomic_DNA"/>
</dbReference>
<organism evidence="1 2">
    <name type="scientific">Rhodoferax antarcticus ANT.BR</name>
    <dbReference type="NCBI Taxonomy" id="1111071"/>
    <lineage>
        <taxon>Bacteria</taxon>
        <taxon>Pseudomonadati</taxon>
        <taxon>Pseudomonadota</taxon>
        <taxon>Betaproteobacteria</taxon>
        <taxon>Burkholderiales</taxon>
        <taxon>Comamonadaceae</taxon>
        <taxon>Rhodoferax</taxon>
    </lineage>
</organism>
<dbReference type="AlphaFoldDB" id="A0A1Q8YK61"/>
<name>A0A1Q8YK61_9BURK</name>
<protein>
    <submittedName>
        <fullName evidence="1">Uncharacterized protein</fullName>
    </submittedName>
</protein>
<evidence type="ECO:0000313" key="1">
    <source>
        <dbReference type="EMBL" id="OLP08319.1"/>
    </source>
</evidence>
<proteinExistence type="predicted"/>